<name>Q1YTS3_9GAMM</name>
<dbReference type="HOGENOM" id="CLU_1584094_0_0_6"/>
<dbReference type="AlphaFoldDB" id="Q1YTS3"/>
<reference evidence="2 3" key="1">
    <citation type="submission" date="2006-03" db="EMBL/GenBank/DDBJ databases">
        <authorList>
            <person name="Giovannoni S.J."/>
            <person name="Cho J.-C."/>
            <person name="Ferriera S."/>
            <person name="Johnson J."/>
            <person name="Kravitz S."/>
            <person name="Halpern A."/>
            <person name="Remington K."/>
            <person name="Beeson K."/>
            <person name="Tran B."/>
            <person name="Rogers Y.-H."/>
            <person name="Friedman R."/>
            <person name="Venter J.C."/>
        </authorList>
    </citation>
    <scope>NUCLEOTIDE SEQUENCE [LARGE SCALE GENOMIC DNA]</scope>
    <source>
        <strain evidence="2 3">HTCC2207</strain>
    </source>
</reference>
<evidence type="ECO:0000313" key="3">
    <source>
        <dbReference type="Proteomes" id="UP000005555"/>
    </source>
</evidence>
<protein>
    <recommendedName>
        <fullName evidence="4">Lipoprotein</fullName>
    </recommendedName>
</protein>
<keyword evidence="3" id="KW-1185">Reference proteome</keyword>
<evidence type="ECO:0000313" key="2">
    <source>
        <dbReference type="EMBL" id="EAS47414.1"/>
    </source>
</evidence>
<accession>Q1YTS3</accession>
<dbReference type="Proteomes" id="UP000005555">
    <property type="component" value="Unassembled WGS sequence"/>
</dbReference>
<feature type="chain" id="PRO_5004197785" description="Lipoprotein" evidence="1">
    <location>
        <begin position="20"/>
        <end position="168"/>
    </location>
</feature>
<gene>
    <name evidence="2" type="ORF">GB2207_01382</name>
</gene>
<dbReference type="PROSITE" id="PS51257">
    <property type="entry name" value="PROKAR_LIPOPROTEIN"/>
    <property type="match status" value="1"/>
</dbReference>
<proteinExistence type="predicted"/>
<sequence length="168" mass="19124">MNKLLLIFLTILMASCSTVDINSPSQTTFIEGSTMSDIVDKYGPPFSVVDREPQVTMIYYIRKSKSSNMVWVPIVNLVAAGNSHRVERYELKFDSSDRLVNQTTESVKGFTSVYTMGQNEGMVGNGGMRDEIEFRNLGKFLAKRGIFFDQGLWKLQNVSNNYFQKYKD</sequence>
<dbReference type="EMBL" id="AAPI01000002">
    <property type="protein sequence ID" value="EAS47414.1"/>
    <property type="molecule type" value="Genomic_DNA"/>
</dbReference>
<comment type="caution">
    <text evidence="2">The sequence shown here is derived from an EMBL/GenBank/DDBJ whole genome shotgun (WGS) entry which is preliminary data.</text>
</comment>
<keyword evidence="1" id="KW-0732">Signal</keyword>
<evidence type="ECO:0000256" key="1">
    <source>
        <dbReference type="SAM" id="SignalP"/>
    </source>
</evidence>
<feature type="signal peptide" evidence="1">
    <location>
        <begin position="1"/>
        <end position="19"/>
    </location>
</feature>
<evidence type="ECO:0008006" key="4">
    <source>
        <dbReference type="Google" id="ProtNLM"/>
    </source>
</evidence>
<organism evidence="2 3">
    <name type="scientific">gamma proteobacterium HTCC2207</name>
    <dbReference type="NCBI Taxonomy" id="314287"/>
    <lineage>
        <taxon>Bacteria</taxon>
        <taxon>Pseudomonadati</taxon>
        <taxon>Pseudomonadota</taxon>
        <taxon>Gammaproteobacteria</taxon>
        <taxon>Cellvibrionales</taxon>
        <taxon>Porticoccaceae</taxon>
        <taxon>SAR92 clade</taxon>
    </lineage>
</organism>